<keyword evidence="7" id="KW-0325">Glycoprotein</keyword>
<dbReference type="PROSITE" id="PS50125">
    <property type="entry name" value="GUANYLATE_CYCLASE_2"/>
    <property type="match status" value="1"/>
</dbReference>
<keyword evidence="8" id="KW-0456">Lyase</keyword>
<comment type="caution">
    <text evidence="10">The sequence shown here is derived from an EMBL/GenBank/DDBJ whole genome shotgun (WGS) entry which is preliminary data.</text>
</comment>
<dbReference type="GO" id="GO:0035556">
    <property type="term" value="P:intracellular signal transduction"/>
    <property type="evidence" value="ECO:0007669"/>
    <property type="project" value="InterPro"/>
</dbReference>
<keyword evidence="4" id="KW-0547">Nucleotide-binding</keyword>
<dbReference type="SUPFAM" id="SSF55073">
    <property type="entry name" value="Nucleotide cyclase"/>
    <property type="match status" value="1"/>
</dbReference>
<dbReference type="InterPro" id="IPR029787">
    <property type="entry name" value="Nucleotide_cyclase"/>
</dbReference>
<dbReference type="OMA" id="HIMRIAD"/>
<sequence>MVVSGIPEENGTLHIMRIADVALEMREYLVDYQVPHRRDHRIKCRWGFHTGSVAAGVVGLTAPRYCLFGDTVTSLFVYIPKLRSHQIENRRSHPPITHLTKALNHA</sequence>
<dbReference type="GO" id="GO:0000166">
    <property type="term" value="F:nucleotide binding"/>
    <property type="evidence" value="ECO:0007669"/>
    <property type="project" value="UniProtKB-KW"/>
</dbReference>
<evidence type="ECO:0000256" key="7">
    <source>
        <dbReference type="ARBA" id="ARBA00023180"/>
    </source>
</evidence>
<comment type="catalytic activity">
    <reaction evidence="1">
        <text>GTP = 3',5'-cyclic GMP + diphosphate</text>
        <dbReference type="Rhea" id="RHEA:13665"/>
        <dbReference type="ChEBI" id="CHEBI:33019"/>
        <dbReference type="ChEBI" id="CHEBI:37565"/>
        <dbReference type="ChEBI" id="CHEBI:57746"/>
        <dbReference type="EC" id="4.6.1.2"/>
    </reaction>
</comment>
<keyword evidence="5" id="KW-1133">Transmembrane helix</keyword>
<dbReference type="PANTHER" id="PTHR11920">
    <property type="entry name" value="GUANYLYL CYCLASE"/>
    <property type="match status" value="1"/>
</dbReference>
<dbReference type="GO" id="GO:0004016">
    <property type="term" value="F:adenylate cyclase activity"/>
    <property type="evidence" value="ECO:0007669"/>
    <property type="project" value="TreeGrafter"/>
</dbReference>
<dbReference type="AlphaFoldDB" id="A0A0B2VQH2"/>
<dbReference type="EMBL" id="JPKZ01001202">
    <property type="protein sequence ID" value="KHN83270.1"/>
    <property type="molecule type" value="Genomic_DNA"/>
</dbReference>
<dbReference type="GO" id="GO:0007168">
    <property type="term" value="P:receptor guanylyl cyclase signaling pathway"/>
    <property type="evidence" value="ECO:0007669"/>
    <property type="project" value="TreeGrafter"/>
</dbReference>
<evidence type="ECO:0000256" key="8">
    <source>
        <dbReference type="ARBA" id="ARBA00023239"/>
    </source>
</evidence>
<evidence type="ECO:0000313" key="11">
    <source>
        <dbReference type="Proteomes" id="UP000031036"/>
    </source>
</evidence>
<dbReference type="STRING" id="6265.A0A0B2VQH2"/>
<comment type="subcellular location">
    <subcellularLocation>
        <location evidence="2">Membrane</location>
    </subcellularLocation>
</comment>
<keyword evidence="6" id="KW-0472">Membrane</keyword>
<evidence type="ECO:0000259" key="9">
    <source>
        <dbReference type="PROSITE" id="PS50125"/>
    </source>
</evidence>
<evidence type="ECO:0000256" key="2">
    <source>
        <dbReference type="ARBA" id="ARBA00004370"/>
    </source>
</evidence>
<evidence type="ECO:0000256" key="5">
    <source>
        <dbReference type="ARBA" id="ARBA00022989"/>
    </source>
</evidence>
<dbReference type="CDD" id="cd07302">
    <property type="entry name" value="CHD"/>
    <property type="match status" value="1"/>
</dbReference>
<dbReference type="InterPro" id="IPR050401">
    <property type="entry name" value="Cyclic_nucleotide_synthase"/>
</dbReference>
<dbReference type="Gene3D" id="3.30.70.1230">
    <property type="entry name" value="Nucleotide cyclase"/>
    <property type="match status" value="1"/>
</dbReference>
<protein>
    <submittedName>
        <fullName evidence="10">Olfactory guanylyl cyclase GC-D</fullName>
    </submittedName>
</protein>
<dbReference type="Pfam" id="PF00211">
    <property type="entry name" value="Guanylate_cyc"/>
    <property type="match status" value="1"/>
</dbReference>
<name>A0A0B2VQH2_TOXCA</name>
<dbReference type="InterPro" id="IPR001054">
    <property type="entry name" value="A/G_cyclase"/>
</dbReference>
<gene>
    <name evidence="10" type="primary">Gucy2d</name>
    <name evidence="10" type="ORF">Tcan_13501</name>
</gene>
<evidence type="ECO:0000256" key="6">
    <source>
        <dbReference type="ARBA" id="ARBA00023136"/>
    </source>
</evidence>
<evidence type="ECO:0000256" key="4">
    <source>
        <dbReference type="ARBA" id="ARBA00022741"/>
    </source>
</evidence>
<keyword evidence="11" id="KW-1185">Reference proteome</keyword>
<dbReference type="GO" id="GO:0001653">
    <property type="term" value="F:peptide receptor activity"/>
    <property type="evidence" value="ECO:0007669"/>
    <property type="project" value="TreeGrafter"/>
</dbReference>
<dbReference type="GO" id="GO:0005886">
    <property type="term" value="C:plasma membrane"/>
    <property type="evidence" value="ECO:0007669"/>
    <property type="project" value="TreeGrafter"/>
</dbReference>
<accession>A0A0B2VQH2</accession>
<reference evidence="10 11" key="1">
    <citation type="submission" date="2014-11" db="EMBL/GenBank/DDBJ databases">
        <title>Genetic blueprint of the zoonotic pathogen Toxocara canis.</title>
        <authorList>
            <person name="Zhu X.-Q."/>
            <person name="Korhonen P.K."/>
            <person name="Cai H."/>
            <person name="Young N.D."/>
            <person name="Nejsum P."/>
            <person name="von Samson-Himmelstjerna G."/>
            <person name="Boag P.R."/>
            <person name="Tan P."/>
            <person name="Li Q."/>
            <person name="Min J."/>
            <person name="Yang Y."/>
            <person name="Wang X."/>
            <person name="Fang X."/>
            <person name="Hall R.S."/>
            <person name="Hofmann A."/>
            <person name="Sternberg P.W."/>
            <person name="Jex A.R."/>
            <person name="Gasser R.B."/>
        </authorList>
    </citation>
    <scope>NUCLEOTIDE SEQUENCE [LARGE SCALE GENOMIC DNA]</scope>
    <source>
        <strain evidence="10">PN_DK_2014</strain>
    </source>
</reference>
<dbReference type="GO" id="GO:0004383">
    <property type="term" value="F:guanylate cyclase activity"/>
    <property type="evidence" value="ECO:0007669"/>
    <property type="project" value="UniProtKB-EC"/>
</dbReference>
<dbReference type="Proteomes" id="UP000031036">
    <property type="component" value="Unassembled WGS sequence"/>
</dbReference>
<proteinExistence type="predicted"/>
<dbReference type="OrthoDB" id="60033at2759"/>
<feature type="domain" description="Guanylate cyclase" evidence="9">
    <location>
        <begin position="1"/>
        <end position="73"/>
    </location>
</feature>
<keyword evidence="3" id="KW-0812">Transmembrane</keyword>
<evidence type="ECO:0000256" key="1">
    <source>
        <dbReference type="ARBA" id="ARBA00001436"/>
    </source>
</evidence>
<dbReference type="PANTHER" id="PTHR11920:SF370">
    <property type="entry name" value="RECEPTOR-TYPE GUANYLATE CYCLASE GCY-18"/>
    <property type="match status" value="1"/>
</dbReference>
<evidence type="ECO:0000256" key="3">
    <source>
        <dbReference type="ARBA" id="ARBA00022692"/>
    </source>
</evidence>
<organism evidence="10 11">
    <name type="scientific">Toxocara canis</name>
    <name type="common">Canine roundworm</name>
    <dbReference type="NCBI Taxonomy" id="6265"/>
    <lineage>
        <taxon>Eukaryota</taxon>
        <taxon>Metazoa</taxon>
        <taxon>Ecdysozoa</taxon>
        <taxon>Nematoda</taxon>
        <taxon>Chromadorea</taxon>
        <taxon>Rhabditida</taxon>
        <taxon>Spirurina</taxon>
        <taxon>Ascaridomorpha</taxon>
        <taxon>Ascaridoidea</taxon>
        <taxon>Toxocaridae</taxon>
        <taxon>Toxocara</taxon>
    </lineage>
</organism>
<evidence type="ECO:0000313" key="10">
    <source>
        <dbReference type="EMBL" id="KHN83270.1"/>
    </source>
</evidence>